<proteinExistence type="predicted"/>
<comment type="caution">
    <text evidence="1">The sequence shown here is derived from an EMBL/GenBank/DDBJ whole genome shotgun (WGS) entry which is preliminary data.</text>
</comment>
<accession>A0AA45AGX9</accession>
<dbReference type="EMBL" id="MPSH01000054">
    <property type="protein sequence ID" value="PNH26916.1"/>
    <property type="molecule type" value="Genomic_DNA"/>
</dbReference>
<organism evidence="1 2">
    <name type="scientific">Verticillium dahliae</name>
    <name type="common">Verticillium wilt</name>
    <dbReference type="NCBI Taxonomy" id="27337"/>
    <lineage>
        <taxon>Eukaryota</taxon>
        <taxon>Fungi</taxon>
        <taxon>Dikarya</taxon>
        <taxon>Ascomycota</taxon>
        <taxon>Pezizomycotina</taxon>
        <taxon>Sordariomycetes</taxon>
        <taxon>Hypocreomycetidae</taxon>
        <taxon>Glomerellales</taxon>
        <taxon>Plectosphaerellaceae</taxon>
        <taxon>Verticillium</taxon>
    </lineage>
</organism>
<evidence type="ECO:0000313" key="1">
    <source>
        <dbReference type="EMBL" id="PNH26916.1"/>
    </source>
</evidence>
<sequence>MADSSFDPGGSLTIITLEELVSSQTNSPFEPTFAAGRSPVLRLHDSSHVSVKFSKHPETGALLQPETPRMRQDDLIEEARRIHTRLVGFESECNEIYKCVKDTCSPTDEEWQDFTRSSITLLREYYDLMLVSQHPSAPEALKNLKDWPNMHTKMRDHGIHFLKLVDKHKPASCEHMRSFVYETHGLISCMQEICPEFKDDCSKYHDALSCFFLAVENDNAGSDDVSSIRYGSISIGSDDSTIDGDCETTSTSFQRAKLAGGNYETFTGNPASLPFKKSKQRLNDTPRVIRLYRNMIRPIRMFFCLPSMPTTQIGNMEKSTLATSRITLATNDTNSLRKL</sequence>
<reference evidence="1 2" key="1">
    <citation type="submission" date="2017-12" db="EMBL/GenBank/DDBJ databases">
        <title>Comparative genomics yields insights into virulence evolution of Verticillium dahliae.</title>
        <authorList>
            <person name="Fan R."/>
            <person name="Armitage A.D."/>
            <person name="Cascant-Lopez E."/>
            <person name="Sobczyk M."/>
            <person name="Cockerton H.M."/>
            <person name="Harrison R.J."/>
        </authorList>
    </citation>
    <scope>NUCLEOTIDE SEQUENCE [LARGE SCALE GENOMIC DNA]</scope>
    <source>
        <strain evidence="1 2">12008</strain>
    </source>
</reference>
<dbReference type="AlphaFoldDB" id="A0AA45AGX9"/>
<gene>
    <name evidence="1" type="ORF">BJF96_g9752</name>
</gene>
<dbReference type="Proteomes" id="UP000236305">
    <property type="component" value="Unassembled WGS sequence"/>
</dbReference>
<evidence type="ECO:0000313" key="2">
    <source>
        <dbReference type="Proteomes" id="UP000236305"/>
    </source>
</evidence>
<name>A0AA45AGX9_VERDA</name>
<protein>
    <submittedName>
        <fullName evidence="1">Uncharacterized protein</fullName>
    </submittedName>
</protein>